<dbReference type="AlphaFoldDB" id="A0A1G8NTW7"/>
<protein>
    <submittedName>
        <fullName evidence="1">Uncharacterized protein</fullName>
    </submittedName>
</protein>
<sequence length="296" mass="33470">MSFFKPKSQKESSGYFIPSINGFSELTNPPLNASFNDISNSLGYHIDQIQMYLGDYDPNNEIQAVGLEILSDNIVFICTKKSVVKLSEDKVRNFLKKFNIKDEFDDVSVSAILNEGIKNESLTVEFLSKVLNLKDTQPNGIFTAISLGLYLYFNNGILTHFQSADGLNECAKHFKQLNPVLIGNYETVAKKYWGQDISKITEEVNIQASALADVPDAINNTFTKLHEGELGTINFRMLMVCHYDSEISLDEFLQINHGRYKHLPSQVDIGTEKYILGKFLYEFSKVGNLINKYQVS</sequence>
<accession>A0A1G8NTW7</accession>
<organism evidence="1 2">
    <name type="scientific">Mucilaginibacter gossypii</name>
    <dbReference type="NCBI Taxonomy" id="551996"/>
    <lineage>
        <taxon>Bacteria</taxon>
        <taxon>Pseudomonadati</taxon>
        <taxon>Bacteroidota</taxon>
        <taxon>Sphingobacteriia</taxon>
        <taxon>Sphingobacteriales</taxon>
        <taxon>Sphingobacteriaceae</taxon>
        <taxon>Mucilaginibacter</taxon>
    </lineage>
</organism>
<dbReference type="Proteomes" id="UP000199705">
    <property type="component" value="Unassembled WGS sequence"/>
</dbReference>
<name>A0A1G8NTW7_9SPHI</name>
<evidence type="ECO:0000313" key="2">
    <source>
        <dbReference type="Proteomes" id="UP000199705"/>
    </source>
</evidence>
<keyword evidence="2" id="KW-1185">Reference proteome</keyword>
<proteinExistence type="predicted"/>
<gene>
    <name evidence="1" type="ORF">SAMN05192573_13617</name>
</gene>
<dbReference type="STRING" id="551996.SAMN05192573_13617"/>
<dbReference type="RefSeq" id="WP_091176552.1">
    <property type="nucleotide sequence ID" value="NZ_FNCG01000036.1"/>
</dbReference>
<evidence type="ECO:0000313" key="1">
    <source>
        <dbReference type="EMBL" id="SDI83721.1"/>
    </source>
</evidence>
<dbReference type="EMBL" id="FNCG01000036">
    <property type="protein sequence ID" value="SDI83721.1"/>
    <property type="molecule type" value="Genomic_DNA"/>
</dbReference>
<reference evidence="2" key="1">
    <citation type="submission" date="2016-10" db="EMBL/GenBank/DDBJ databases">
        <authorList>
            <person name="Varghese N."/>
            <person name="Submissions S."/>
        </authorList>
    </citation>
    <scope>NUCLEOTIDE SEQUENCE [LARGE SCALE GENOMIC DNA]</scope>
    <source>
        <strain evidence="2">Gh-67</strain>
    </source>
</reference>